<dbReference type="Proteomes" id="UP000774326">
    <property type="component" value="Unassembled WGS sequence"/>
</dbReference>
<evidence type="ECO:0000313" key="2">
    <source>
        <dbReference type="Proteomes" id="UP000774326"/>
    </source>
</evidence>
<dbReference type="EMBL" id="JAEUBG010005741">
    <property type="protein sequence ID" value="KAH3672937.1"/>
    <property type="molecule type" value="Genomic_DNA"/>
</dbReference>
<keyword evidence="2" id="KW-1185">Reference proteome</keyword>
<gene>
    <name evidence="1" type="ORF">WICPIJ_009990</name>
</gene>
<evidence type="ECO:0000313" key="1">
    <source>
        <dbReference type="EMBL" id="KAH3672937.1"/>
    </source>
</evidence>
<accession>A0A9P8PJF3</accession>
<reference evidence="1" key="1">
    <citation type="journal article" date="2021" name="Open Biol.">
        <title>Shared evolutionary footprints suggest mitochondrial oxidative damage underlies multiple complex I losses in fungi.</title>
        <authorList>
            <person name="Schikora-Tamarit M.A."/>
            <person name="Marcet-Houben M."/>
            <person name="Nosek J."/>
            <person name="Gabaldon T."/>
        </authorList>
    </citation>
    <scope>NUCLEOTIDE SEQUENCE</scope>
    <source>
        <strain evidence="1">CBS2887</strain>
    </source>
</reference>
<organism evidence="1 2">
    <name type="scientific">Wickerhamomyces pijperi</name>
    <name type="common">Yeast</name>
    <name type="synonym">Pichia pijperi</name>
    <dbReference type="NCBI Taxonomy" id="599730"/>
    <lineage>
        <taxon>Eukaryota</taxon>
        <taxon>Fungi</taxon>
        <taxon>Dikarya</taxon>
        <taxon>Ascomycota</taxon>
        <taxon>Saccharomycotina</taxon>
        <taxon>Saccharomycetes</taxon>
        <taxon>Phaffomycetales</taxon>
        <taxon>Wickerhamomycetaceae</taxon>
        <taxon>Wickerhamomyces</taxon>
    </lineage>
</organism>
<proteinExistence type="predicted"/>
<name>A0A9P8PJF3_WICPI</name>
<dbReference type="OrthoDB" id="10034953at2759"/>
<comment type="caution">
    <text evidence="1">The sequence shown here is derived from an EMBL/GenBank/DDBJ whole genome shotgun (WGS) entry which is preliminary data.</text>
</comment>
<reference evidence="1" key="2">
    <citation type="submission" date="2021-01" db="EMBL/GenBank/DDBJ databases">
        <authorList>
            <person name="Schikora-Tamarit M.A."/>
        </authorList>
    </citation>
    <scope>NUCLEOTIDE SEQUENCE</scope>
    <source>
        <strain evidence="1">CBS2887</strain>
    </source>
</reference>
<protein>
    <submittedName>
        <fullName evidence="1">Uncharacterized protein</fullName>
    </submittedName>
</protein>
<dbReference type="AlphaFoldDB" id="A0A9P8PJF3"/>
<sequence>MITIGENSSSSALLMNEKDSMSNMCTSSMKRTPGTISALPSSFHSATLVLICSLTSDLISPVSPLKRARNPWDLELMTSISCKETVWTTVLRVCSSPSGHCTNLTSGPMAS</sequence>